<dbReference type="KEGG" id="emc:129342355"/>
<reference evidence="5" key="1">
    <citation type="submission" date="2025-08" db="UniProtKB">
        <authorList>
            <consortium name="RefSeq"/>
        </authorList>
    </citation>
    <scope>IDENTIFICATION</scope>
    <source>
        <tissue evidence="5">Blood</tissue>
    </source>
</reference>
<feature type="compositionally biased region" description="Basic and acidic residues" evidence="3">
    <location>
        <begin position="159"/>
        <end position="170"/>
    </location>
</feature>
<organism evidence="4 5">
    <name type="scientific">Eublepharis macularius</name>
    <name type="common">Leopard gecko</name>
    <name type="synonym">Cyrtodactylus macularius</name>
    <dbReference type="NCBI Taxonomy" id="481883"/>
    <lineage>
        <taxon>Eukaryota</taxon>
        <taxon>Metazoa</taxon>
        <taxon>Chordata</taxon>
        <taxon>Craniata</taxon>
        <taxon>Vertebrata</taxon>
        <taxon>Euteleostomi</taxon>
        <taxon>Lepidosauria</taxon>
        <taxon>Squamata</taxon>
        <taxon>Bifurcata</taxon>
        <taxon>Gekkota</taxon>
        <taxon>Eublepharidae</taxon>
        <taxon>Eublepharinae</taxon>
        <taxon>Eublepharis</taxon>
    </lineage>
</organism>
<dbReference type="PANTHER" id="PTHR47231:SF1">
    <property type="entry name" value="CILIA- AND FLAGELLA-ASSOCIATED PROTEIN HOATZ"/>
    <property type="match status" value="1"/>
</dbReference>
<feature type="region of interest" description="Disordered" evidence="3">
    <location>
        <begin position="44"/>
        <end position="119"/>
    </location>
</feature>
<feature type="compositionally biased region" description="Pro residues" evidence="3">
    <location>
        <begin position="1"/>
        <end position="23"/>
    </location>
</feature>
<name>A0AA97KF46_EUBMA</name>
<dbReference type="Proteomes" id="UP001190640">
    <property type="component" value="Chromosome 14"/>
</dbReference>
<keyword evidence="5" id="KW-0282">Flagellum</keyword>
<evidence type="ECO:0000256" key="1">
    <source>
        <dbReference type="ARBA" id="ARBA00023451"/>
    </source>
</evidence>
<gene>
    <name evidence="5" type="primary">HOATZ</name>
</gene>
<feature type="compositionally biased region" description="Acidic residues" evidence="3">
    <location>
        <begin position="108"/>
        <end position="118"/>
    </location>
</feature>
<protein>
    <recommendedName>
        <fullName evidence="2">Cilia- and flagella-associated protein HOATZ</fullName>
    </recommendedName>
</protein>
<dbReference type="PANTHER" id="PTHR47231">
    <property type="entry name" value="UPF0722 PROTEIN C11ORF88"/>
    <property type="match status" value="1"/>
</dbReference>
<feature type="region of interest" description="Disordered" evidence="3">
    <location>
        <begin position="1"/>
        <end position="27"/>
    </location>
</feature>
<keyword evidence="5" id="KW-0966">Cell projection</keyword>
<dbReference type="CTD" id="399949"/>
<comment type="similarity">
    <text evidence="1">Belongs to the HOATZ family.</text>
</comment>
<proteinExistence type="inferred from homology"/>
<dbReference type="Pfam" id="PF17664">
    <property type="entry name" value="HOATZ-like"/>
    <property type="match status" value="1"/>
</dbReference>
<keyword evidence="4" id="KW-1185">Reference proteome</keyword>
<evidence type="ECO:0000313" key="5">
    <source>
        <dbReference type="RefSeq" id="XP_054854036.1"/>
    </source>
</evidence>
<feature type="region of interest" description="Disordered" evidence="3">
    <location>
        <begin position="150"/>
        <end position="183"/>
    </location>
</feature>
<accession>A0AA97KF46</accession>
<keyword evidence="5" id="KW-0969">Cilium</keyword>
<evidence type="ECO:0000256" key="3">
    <source>
        <dbReference type="SAM" id="MobiDB-lite"/>
    </source>
</evidence>
<feature type="compositionally biased region" description="Polar residues" evidence="3">
    <location>
        <begin position="89"/>
        <end position="101"/>
    </location>
</feature>
<dbReference type="GO" id="GO:0060271">
    <property type="term" value="P:cilium assembly"/>
    <property type="evidence" value="ECO:0007669"/>
    <property type="project" value="InterPro"/>
</dbReference>
<dbReference type="GeneID" id="129342355"/>
<sequence>MEPGPPVPSPPPPSESHVGPPPAGATLVFAGSSERDVALAKSFWNSVTLQPPLESRLGPRRMSGGGSLAGPKKESSSLLAARRSHLDTQKSSPLAQPSATSRKVEAETQGDPEPETVDDEKALYLQKAKRRDEIIALLKKQREERIMKEAVSRPHKPKIKMEESKLKVSESDVEDQESVKALI</sequence>
<dbReference type="AlphaFoldDB" id="A0AA97KF46"/>
<evidence type="ECO:0000313" key="4">
    <source>
        <dbReference type="Proteomes" id="UP001190640"/>
    </source>
</evidence>
<dbReference type="InterPro" id="IPR040681">
    <property type="entry name" value="HOATZ-like"/>
</dbReference>
<dbReference type="RefSeq" id="XP_054854036.1">
    <property type="nucleotide sequence ID" value="XM_054998061.1"/>
</dbReference>
<evidence type="ECO:0000256" key="2">
    <source>
        <dbReference type="ARBA" id="ARBA00023657"/>
    </source>
</evidence>